<feature type="domain" description="Peptidase M14" evidence="9">
    <location>
        <begin position="52"/>
        <end position="327"/>
    </location>
</feature>
<evidence type="ECO:0000256" key="1">
    <source>
        <dbReference type="ARBA" id="ARBA00001947"/>
    </source>
</evidence>
<evidence type="ECO:0000313" key="11">
    <source>
        <dbReference type="Proteomes" id="UP000315395"/>
    </source>
</evidence>
<dbReference type="KEGG" id="orz:FNH13_15115"/>
<evidence type="ECO:0000256" key="4">
    <source>
        <dbReference type="ARBA" id="ARBA00022801"/>
    </source>
</evidence>
<keyword evidence="11" id="KW-1185">Reference proteome</keyword>
<dbReference type="PANTHER" id="PTHR11705">
    <property type="entry name" value="PROTEASE FAMILY M14 CARBOXYPEPTIDASE A,B"/>
    <property type="match status" value="1"/>
</dbReference>
<evidence type="ECO:0000256" key="3">
    <source>
        <dbReference type="ARBA" id="ARBA00022670"/>
    </source>
</evidence>
<dbReference type="GO" id="GO:0005615">
    <property type="term" value="C:extracellular space"/>
    <property type="evidence" value="ECO:0007669"/>
    <property type="project" value="TreeGrafter"/>
</dbReference>
<gene>
    <name evidence="10" type="ORF">FNH13_15115</name>
</gene>
<dbReference type="GO" id="GO:0006508">
    <property type="term" value="P:proteolysis"/>
    <property type="evidence" value="ECO:0007669"/>
    <property type="project" value="UniProtKB-KW"/>
</dbReference>
<comment type="similarity">
    <text evidence="2 7">Belongs to the peptidase M14 family.</text>
</comment>
<name>A0A516GDA1_9MICO</name>
<evidence type="ECO:0000256" key="5">
    <source>
        <dbReference type="ARBA" id="ARBA00022833"/>
    </source>
</evidence>
<dbReference type="SMART" id="SM00631">
    <property type="entry name" value="Zn_pept"/>
    <property type="match status" value="1"/>
</dbReference>
<dbReference type="InterPro" id="IPR000834">
    <property type="entry name" value="Peptidase_M14"/>
</dbReference>
<dbReference type="GO" id="GO:0004181">
    <property type="term" value="F:metallocarboxypeptidase activity"/>
    <property type="evidence" value="ECO:0007669"/>
    <property type="project" value="InterPro"/>
</dbReference>
<dbReference type="GO" id="GO:0008270">
    <property type="term" value="F:zinc ion binding"/>
    <property type="evidence" value="ECO:0007669"/>
    <property type="project" value="InterPro"/>
</dbReference>
<keyword evidence="6" id="KW-0482">Metalloprotease</keyword>
<keyword evidence="4" id="KW-0378">Hydrolase</keyword>
<evidence type="ECO:0000256" key="2">
    <source>
        <dbReference type="ARBA" id="ARBA00005988"/>
    </source>
</evidence>
<dbReference type="EMBL" id="CP041616">
    <property type="protein sequence ID" value="QDO89498.1"/>
    <property type="molecule type" value="Genomic_DNA"/>
</dbReference>
<dbReference type="PANTHER" id="PTHR11705:SF143">
    <property type="entry name" value="SLL0236 PROTEIN"/>
    <property type="match status" value="1"/>
</dbReference>
<dbReference type="Pfam" id="PF00246">
    <property type="entry name" value="Peptidase_M14"/>
    <property type="match status" value="1"/>
</dbReference>
<reference evidence="10 11" key="1">
    <citation type="submission" date="2019-07" db="EMBL/GenBank/DDBJ databases">
        <title>complete genome sequencing of Ornithinimicrobium sp. H23M54.</title>
        <authorList>
            <person name="Bae J.-W."/>
            <person name="Lee S.-Y."/>
        </authorList>
    </citation>
    <scope>NUCLEOTIDE SEQUENCE [LARGE SCALE GENOMIC DNA]</scope>
    <source>
        <strain evidence="10 11">H23M54</strain>
    </source>
</reference>
<dbReference type="Proteomes" id="UP000315395">
    <property type="component" value="Chromosome"/>
</dbReference>
<sequence>MPLRARPTLLVVLTLLWGLVAWGAGAPVPSATASPPASVATTNATDGVPTTGLTSYEDMVKELIRLRDRHGVQLEHAGTSNEGRSVWLAGVGHGPRTVLVIAQQHGNEPHGSEAALDYLHTLATGNSPALRTIRDELTIWVMPRVNPDGAARSWRQNVDPECDPEIRDCTPGRGIDPNRWHDPRIPTQDVPAPETVAVREVFDQVQPELVLDLHGQLSYVDGDEAPITASIAWPVINSEDLTPEREAAVAYAKQVSVLMADSVEADPRGVVSQYPLGSGDLLTARNAYGWHGAATVLFEQRSDGGVRDLQPRINEAYDALMTVTTAVADGSVHDVDPVLADAIPEQGLQVGPEQPKLPRSCPASHGVRGTGEVLDVDESVYDLVTTHATRVVATGSDAYDRPTTEQACDLGNAFDLLDKGKVVDAADLVAPYDYSVLRVTDPGTGREHLALAEDPDGTGRYARGWGFFVHSPDASSATTVIAAYPVSATFSERLAAQFFAADDAQNLLVAGAHRTANRADADTYEPANPTTASESALRRVAMQAVDKGETSLQVLGATRDGNEVPLTSGTVPPTDLAETLDSALTSAGYPTCLYADGTCEDLGSTGNLLVQDARATKAEPLVIYPSYGIRGTLAAREKLAGVLAGIL</sequence>
<keyword evidence="5" id="KW-0862">Zinc</keyword>
<evidence type="ECO:0000256" key="6">
    <source>
        <dbReference type="ARBA" id="ARBA00023049"/>
    </source>
</evidence>
<feature type="active site" description="Proton donor/acceptor" evidence="7">
    <location>
        <position position="299"/>
    </location>
</feature>
<evidence type="ECO:0000313" key="10">
    <source>
        <dbReference type="EMBL" id="QDO89498.1"/>
    </source>
</evidence>
<dbReference type="SUPFAM" id="SSF53187">
    <property type="entry name" value="Zn-dependent exopeptidases"/>
    <property type="match status" value="1"/>
</dbReference>
<evidence type="ECO:0000256" key="7">
    <source>
        <dbReference type="PROSITE-ProRule" id="PRU01379"/>
    </source>
</evidence>
<protein>
    <recommendedName>
        <fullName evidence="9">Peptidase M14 domain-containing protein</fullName>
    </recommendedName>
</protein>
<comment type="cofactor">
    <cofactor evidence="1">
        <name>Zn(2+)</name>
        <dbReference type="ChEBI" id="CHEBI:29105"/>
    </cofactor>
</comment>
<dbReference type="PROSITE" id="PS52035">
    <property type="entry name" value="PEPTIDASE_M14"/>
    <property type="match status" value="1"/>
</dbReference>
<feature type="compositionally biased region" description="Low complexity" evidence="8">
    <location>
        <begin position="30"/>
        <end position="45"/>
    </location>
</feature>
<accession>A0A516GDA1</accession>
<dbReference type="AlphaFoldDB" id="A0A516GDA1"/>
<evidence type="ECO:0000256" key="8">
    <source>
        <dbReference type="SAM" id="MobiDB-lite"/>
    </source>
</evidence>
<evidence type="ECO:0000259" key="9">
    <source>
        <dbReference type="PROSITE" id="PS52035"/>
    </source>
</evidence>
<proteinExistence type="inferred from homology"/>
<dbReference type="RefSeq" id="WP_143784184.1">
    <property type="nucleotide sequence ID" value="NZ_CP041616.1"/>
</dbReference>
<organism evidence="10 11">
    <name type="scientific">Ornithinimicrobium ciconiae</name>
    <dbReference type="NCBI Taxonomy" id="2594265"/>
    <lineage>
        <taxon>Bacteria</taxon>
        <taxon>Bacillati</taxon>
        <taxon>Actinomycetota</taxon>
        <taxon>Actinomycetes</taxon>
        <taxon>Micrococcales</taxon>
        <taxon>Ornithinimicrobiaceae</taxon>
        <taxon>Ornithinimicrobium</taxon>
    </lineage>
</organism>
<keyword evidence="3" id="KW-0645">Protease</keyword>
<feature type="region of interest" description="Disordered" evidence="8">
    <location>
        <begin position="30"/>
        <end position="52"/>
    </location>
</feature>
<dbReference type="OrthoDB" id="3347322at2"/>
<dbReference type="Gene3D" id="3.40.630.10">
    <property type="entry name" value="Zn peptidases"/>
    <property type="match status" value="1"/>
</dbReference>